<gene>
    <name evidence="3" type="ORF">QBC35DRAFT_130515</name>
</gene>
<reference evidence="3" key="1">
    <citation type="journal article" date="2023" name="Mol. Phylogenet. Evol.">
        <title>Genome-scale phylogeny and comparative genomics of the fungal order Sordariales.</title>
        <authorList>
            <person name="Hensen N."/>
            <person name="Bonometti L."/>
            <person name="Westerberg I."/>
            <person name="Brannstrom I.O."/>
            <person name="Guillou S."/>
            <person name="Cros-Aarteil S."/>
            <person name="Calhoun S."/>
            <person name="Haridas S."/>
            <person name="Kuo A."/>
            <person name="Mondo S."/>
            <person name="Pangilinan J."/>
            <person name="Riley R."/>
            <person name="LaButti K."/>
            <person name="Andreopoulos B."/>
            <person name="Lipzen A."/>
            <person name="Chen C."/>
            <person name="Yan M."/>
            <person name="Daum C."/>
            <person name="Ng V."/>
            <person name="Clum A."/>
            <person name="Steindorff A."/>
            <person name="Ohm R.A."/>
            <person name="Martin F."/>
            <person name="Silar P."/>
            <person name="Natvig D.O."/>
            <person name="Lalanne C."/>
            <person name="Gautier V."/>
            <person name="Ament-Velasquez S.L."/>
            <person name="Kruys A."/>
            <person name="Hutchinson M.I."/>
            <person name="Powell A.J."/>
            <person name="Barry K."/>
            <person name="Miller A.N."/>
            <person name="Grigoriev I.V."/>
            <person name="Debuchy R."/>
            <person name="Gladieux P."/>
            <person name="Hiltunen Thoren M."/>
            <person name="Johannesson H."/>
        </authorList>
    </citation>
    <scope>NUCLEOTIDE SEQUENCE</scope>
    <source>
        <strain evidence="3">PSN309</strain>
    </source>
</reference>
<sequence length="781" mass="87292">MSDILKRSSASVALGSDYSDDAPHFAARKYPGCFRAEEVQQHLSHRDCRPDTAANTEIPNVEHSSGENATPENHYLPDCLCAPLHSACNESITPETPPTSLDVTLDQLRYYGERGCWFCSVIYGGIVAAPLWDPKRQETIPVLPWFRMRADKEHHAKPHFSIKVFGDNDHNNEPKLVFYVGADAATSSPCALLLVDKEPSYTNPHQQLEFAAQSLQKCVENHSCTPPIPPSMPTRLLYIQVIDGMYAVHIVTDVSPQPYVTLSHCWGPSFPGGVTTTIENLEARMMPTCGISWELLPQTFRDAVALTERLGFQYLWIDALCIIQNSSADWMTESARMYDVYNHCTLMLSADASPDSGTGMFRASNMSWNSWSALPAPLSSTSSPDEQIVWRDQGVRAMHGMVHGITLPALAYRPRENLFHQRPLTTRAWCYQEHRLARRVLHLAVDEALWDCTGGILKCQCGELGPGKHEYGVFAWQRTLADRECSITDKHTLWMNTVYNYTERDLTVWTDRLPALSGLAKQFLVKTTSKELGPNLEDVEARRPFKEINLGTYLAGIWSSSLPLGLCWHAANIPGKRLSDLSGKYIAPSWSWASVSGNVNWNTDTFQPRCKVLDYRRDLAGPDPTGSISSGEICLEASIIPLKLYQGEQEIPHAGNGLRYAYIHLQARDPHTGEWGCPSMYLPDSYAPTNGEDVAFHAGADMIWGDRKTSERVESLESFGDGGYFGLQMAVNYIMIVRPVRGTEVPGVFERVGSVQRNWNGDVPDLSKWFEGAESRIVRLV</sequence>
<name>A0AAN6WJR4_9PEZI</name>
<dbReference type="AlphaFoldDB" id="A0AAN6WJR4"/>
<feature type="compositionally biased region" description="Polar residues" evidence="1">
    <location>
        <begin position="53"/>
        <end position="69"/>
    </location>
</feature>
<keyword evidence="4" id="KW-1185">Reference proteome</keyword>
<dbReference type="InterPro" id="IPR010730">
    <property type="entry name" value="HET"/>
</dbReference>
<accession>A0AAN6WJR4</accession>
<organism evidence="3 4">
    <name type="scientific">Podospora australis</name>
    <dbReference type="NCBI Taxonomy" id="1536484"/>
    <lineage>
        <taxon>Eukaryota</taxon>
        <taxon>Fungi</taxon>
        <taxon>Dikarya</taxon>
        <taxon>Ascomycota</taxon>
        <taxon>Pezizomycotina</taxon>
        <taxon>Sordariomycetes</taxon>
        <taxon>Sordariomycetidae</taxon>
        <taxon>Sordariales</taxon>
        <taxon>Podosporaceae</taxon>
        <taxon>Podospora</taxon>
    </lineage>
</organism>
<proteinExistence type="predicted"/>
<feature type="region of interest" description="Disordered" evidence="1">
    <location>
        <begin position="44"/>
        <end position="69"/>
    </location>
</feature>
<protein>
    <submittedName>
        <fullName evidence="3">Heterokaryon incompatibility protein-domain-containing protein</fullName>
    </submittedName>
</protein>
<reference evidence="3" key="2">
    <citation type="submission" date="2023-05" db="EMBL/GenBank/DDBJ databases">
        <authorList>
            <consortium name="Lawrence Berkeley National Laboratory"/>
            <person name="Steindorff A."/>
            <person name="Hensen N."/>
            <person name="Bonometti L."/>
            <person name="Westerberg I."/>
            <person name="Brannstrom I.O."/>
            <person name="Guillou S."/>
            <person name="Cros-Aarteil S."/>
            <person name="Calhoun S."/>
            <person name="Haridas S."/>
            <person name="Kuo A."/>
            <person name="Mondo S."/>
            <person name="Pangilinan J."/>
            <person name="Riley R."/>
            <person name="Labutti K."/>
            <person name="Andreopoulos B."/>
            <person name="Lipzen A."/>
            <person name="Chen C."/>
            <person name="Yanf M."/>
            <person name="Daum C."/>
            <person name="Ng V."/>
            <person name="Clum A."/>
            <person name="Ohm R."/>
            <person name="Martin F."/>
            <person name="Silar P."/>
            <person name="Natvig D."/>
            <person name="Lalanne C."/>
            <person name="Gautier V."/>
            <person name="Ament-Velasquez S.L."/>
            <person name="Kruys A."/>
            <person name="Hutchinson M.I."/>
            <person name="Powell A.J."/>
            <person name="Barry K."/>
            <person name="Miller A.N."/>
            <person name="Grigoriev I.V."/>
            <person name="Debuchy R."/>
            <person name="Gladieux P."/>
            <person name="Thoren M.H."/>
            <person name="Johannesson H."/>
        </authorList>
    </citation>
    <scope>NUCLEOTIDE SEQUENCE</scope>
    <source>
        <strain evidence="3">PSN309</strain>
    </source>
</reference>
<feature type="domain" description="Heterokaryon incompatibility" evidence="2">
    <location>
        <begin position="259"/>
        <end position="433"/>
    </location>
</feature>
<dbReference type="PANTHER" id="PTHR33112:SF16">
    <property type="entry name" value="HETEROKARYON INCOMPATIBILITY DOMAIN-CONTAINING PROTEIN"/>
    <property type="match status" value="1"/>
</dbReference>
<dbReference type="PANTHER" id="PTHR33112">
    <property type="entry name" value="DOMAIN PROTEIN, PUTATIVE-RELATED"/>
    <property type="match status" value="1"/>
</dbReference>
<dbReference type="EMBL" id="MU864580">
    <property type="protein sequence ID" value="KAK4183074.1"/>
    <property type="molecule type" value="Genomic_DNA"/>
</dbReference>
<comment type="caution">
    <text evidence="3">The sequence shown here is derived from an EMBL/GenBank/DDBJ whole genome shotgun (WGS) entry which is preliminary data.</text>
</comment>
<evidence type="ECO:0000313" key="4">
    <source>
        <dbReference type="Proteomes" id="UP001302126"/>
    </source>
</evidence>
<evidence type="ECO:0000259" key="2">
    <source>
        <dbReference type="Pfam" id="PF06985"/>
    </source>
</evidence>
<dbReference type="Pfam" id="PF06985">
    <property type="entry name" value="HET"/>
    <property type="match status" value="1"/>
</dbReference>
<evidence type="ECO:0000256" key="1">
    <source>
        <dbReference type="SAM" id="MobiDB-lite"/>
    </source>
</evidence>
<dbReference type="Proteomes" id="UP001302126">
    <property type="component" value="Unassembled WGS sequence"/>
</dbReference>
<evidence type="ECO:0000313" key="3">
    <source>
        <dbReference type="EMBL" id="KAK4183074.1"/>
    </source>
</evidence>